<reference evidence="1 2" key="1">
    <citation type="submission" date="2016-07" db="EMBL/GenBank/DDBJ databases">
        <title>Genome analysis of Flavihumibacter stibioxidans YS-17.</title>
        <authorList>
            <person name="Shi K."/>
            <person name="Han Y."/>
            <person name="Wang G."/>
        </authorList>
    </citation>
    <scope>NUCLEOTIDE SEQUENCE [LARGE SCALE GENOMIC DNA]</scope>
    <source>
        <strain evidence="1 2">YS-17</strain>
    </source>
</reference>
<organism evidence="1 2">
    <name type="scientific">Flavihumibacter stibioxidans</name>
    <dbReference type="NCBI Taxonomy" id="1834163"/>
    <lineage>
        <taxon>Bacteria</taxon>
        <taxon>Pseudomonadati</taxon>
        <taxon>Bacteroidota</taxon>
        <taxon>Chitinophagia</taxon>
        <taxon>Chitinophagales</taxon>
        <taxon>Chitinophagaceae</taxon>
        <taxon>Flavihumibacter</taxon>
    </lineage>
</organism>
<dbReference type="Pfam" id="PF04390">
    <property type="entry name" value="LptE"/>
    <property type="match status" value="1"/>
</dbReference>
<accession>A0ABR7M4P9</accession>
<evidence type="ECO:0000313" key="2">
    <source>
        <dbReference type="Proteomes" id="UP000765802"/>
    </source>
</evidence>
<dbReference type="InterPro" id="IPR007485">
    <property type="entry name" value="LPS_assembly_LptE"/>
</dbReference>
<name>A0ABR7M4P9_9BACT</name>
<sequence>MTLFSGCYSFRDVSIPPEVKTVRINFIENKARYVNPLLSPQLTDKLRQKVISQTKLTQIQGEDAHYDISGTITDYSVTTTGIADRQVASNRLNITVQIVFKNRLDEKKNFEASVTRNFDFNASLSLQQAETQLNETILRNLSDEIFNRIFSNW</sequence>
<evidence type="ECO:0008006" key="3">
    <source>
        <dbReference type="Google" id="ProtNLM"/>
    </source>
</evidence>
<protein>
    <recommendedName>
        <fullName evidence="3">Lipopolysaccharide assembly protein</fullName>
    </recommendedName>
</protein>
<gene>
    <name evidence="1" type="ORF">BC349_02880</name>
</gene>
<proteinExistence type="predicted"/>
<dbReference type="Proteomes" id="UP000765802">
    <property type="component" value="Unassembled WGS sequence"/>
</dbReference>
<keyword evidence="2" id="KW-1185">Reference proteome</keyword>
<evidence type="ECO:0000313" key="1">
    <source>
        <dbReference type="EMBL" id="MBC6489896.1"/>
    </source>
</evidence>
<comment type="caution">
    <text evidence="1">The sequence shown here is derived from an EMBL/GenBank/DDBJ whole genome shotgun (WGS) entry which is preliminary data.</text>
</comment>
<dbReference type="EMBL" id="MBUA01000001">
    <property type="protein sequence ID" value="MBC6489896.1"/>
    <property type="molecule type" value="Genomic_DNA"/>
</dbReference>